<sequence>MPYIDQLLLLRGRSHAAQICEISCTCSHCMCSSMELHRPRDKQESAFFCMRTQRSKWVDGLSFSNAGLHKSTQKLTCMFCCCFFISSISLLLFLSFPPLLLRLLLLCERVIADAKQERLVLQSSQ</sequence>
<feature type="transmembrane region" description="Helical" evidence="1">
    <location>
        <begin position="75"/>
        <end position="96"/>
    </location>
</feature>
<proteinExistence type="predicted"/>
<protein>
    <submittedName>
        <fullName evidence="2">Uncharacterized protein</fullName>
    </submittedName>
</protein>
<keyword evidence="3" id="KW-1185">Reference proteome</keyword>
<organism evidence="2 3">
    <name type="scientific">Ceratopteris richardii</name>
    <name type="common">Triangle waterfern</name>
    <dbReference type="NCBI Taxonomy" id="49495"/>
    <lineage>
        <taxon>Eukaryota</taxon>
        <taxon>Viridiplantae</taxon>
        <taxon>Streptophyta</taxon>
        <taxon>Embryophyta</taxon>
        <taxon>Tracheophyta</taxon>
        <taxon>Polypodiopsida</taxon>
        <taxon>Polypodiidae</taxon>
        <taxon>Polypodiales</taxon>
        <taxon>Pteridineae</taxon>
        <taxon>Pteridaceae</taxon>
        <taxon>Parkerioideae</taxon>
        <taxon>Ceratopteris</taxon>
    </lineage>
</organism>
<accession>A0A8T2SYZ7</accession>
<dbReference type="AlphaFoldDB" id="A0A8T2SYZ7"/>
<evidence type="ECO:0000313" key="3">
    <source>
        <dbReference type="Proteomes" id="UP000825935"/>
    </source>
</evidence>
<reference evidence="2" key="1">
    <citation type="submission" date="2021-08" db="EMBL/GenBank/DDBJ databases">
        <title>WGS assembly of Ceratopteris richardii.</title>
        <authorList>
            <person name="Marchant D.B."/>
            <person name="Chen G."/>
            <person name="Jenkins J."/>
            <person name="Shu S."/>
            <person name="Leebens-Mack J."/>
            <person name="Grimwood J."/>
            <person name="Schmutz J."/>
            <person name="Soltis P."/>
            <person name="Soltis D."/>
            <person name="Chen Z.-H."/>
        </authorList>
    </citation>
    <scope>NUCLEOTIDE SEQUENCE</scope>
    <source>
        <strain evidence="2">Whitten #5841</strain>
        <tissue evidence="2">Leaf</tissue>
    </source>
</reference>
<evidence type="ECO:0000313" key="2">
    <source>
        <dbReference type="EMBL" id="KAH7387318.1"/>
    </source>
</evidence>
<keyword evidence="1" id="KW-0812">Transmembrane</keyword>
<keyword evidence="1" id="KW-0472">Membrane</keyword>
<comment type="caution">
    <text evidence="2">The sequence shown here is derived from an EMBL/GenBank/DDBJ whole genome shotgun (WGS) entry which is preliminary data.</text>
</comment>
<evidence type="ECO:0000256" key="1">
    <source>
        <dbReference type="SAM" id="Phobius"/>
    </source>
</evidence>
<dbReference type="EMBL" id="CM035421">
    <property type="protein sequence ID" value="KAH7387318.1"/>
    <property type="molecule type" value="Genomic_DNA"/>
</dbReference>
<keyword evidence="1" id="KW-1133">Transmembrane helix</keyword>
<name>A0A8T2SYZ7_CERRI</name>
<gene>
    <name evidence="2" type="ORF">KP509_16G016500</name>
</gene>
<dbReference type="Proteomes" id="UP000825935">
    <property type="component" value="Chromosome 16"/>
</dbReference>